<organism evidence="4 5">
    <name type="scientific">Pontibacillus salicampi</name>
    <dbReference type="NCBI Taxonomy" id="1449801"/>
    <lineage>
        <taxon>Bacteria</taxon>
        <taxon>Bacillati</taxon>
        <taxon>Bacillota</taxon>
        <taxon>Bacilli</taxon>
        <taxon>Bacillales</taxon>
        <taxon>Bacillaceae</taxon>
        <taxon>Pontibacillus</taxon>
    </lineage>
</organism>
<gene>
    <name evidence="4" type="primary">gerD</name>
    <name evidence="4" type="ORF">ACFFGV_19415</name>
</gene>
<keyword evidence="5" id="KW-1185">Reference proteome</keyword>
<reference evidence="4 5" key="1">
    <citation type="submission" date="2024-09" db="EMBL/GenBank/DDBJ databases">
        <authorList>
            <person name="Sun Q."/>
            <person name="Mori K."/>
        </authorList>
    </citation>
    <scope>NUCLEOTIDE SEQUENCE [LARGE SCALE GENOMIC DNA]</scope>
    <source>
        <strain evidence="4 5">NCAIM B.02529</strain>
    </source>
</reference>
<feature type="domain" description="Spore germination GerD central core" evidence="3">
    <location>
        <begin position="66"/>
        <end position="179"/>
    </location>
</feature>
<evidence type="ECO:0000313" key="4">
    <source>
        <dbReference type="EMBL" id="MFC0525751.1"/>
    </source>
</evidence>
<keyword evidence="4" id="KW-0449">Lipoprotein</keyword>
<keyword evidence="2" id="KW-0732">Signal</keyword>
<dbReference type="InterPro" id="IPR041262">
    <property type="entry name" value="GerD_central"/>
</dbReference>
<evidence type="ECO:0000256" key="2">
    <source>
        <dbReference type="SAM" id="SignalP"/>
    </source>
</evidence>
<evidence type="ECO:0000259" key="3">
    <source>
        <dbReference type="Pfam" id="PF17898"/>
    </source>
</evidence>
<protein>
    <submittedName>
        <fullName evidence="4">Spore germination lipoprotein GerD</fullName>
    </submittedName>
</protein>
<comment type="caution">
    <text evidence="4">The sequence shown here is derived from an EMBL/GenBank/DDBJ whole genome shotgun (WGS) entry which is preliminary data.</text>
</comment>
<dbReference type="PROSITE" id="PS51257">
    <property type="entry name" value="PROKAR_LIPOPROTEIN"/>
    <property type="match status" value="1"/>
</dbReference>
<dbReference type="NCBIfam" id="NF040801">
    <property type="entry name" value="spore_GerD"/>
    <property type="match status" value="1"/>
</dbReference>
<proteinExistence type="predicted"/>
<accession>A0ABV6LTK2</accession>
<feature type="chain" id="PRO_5045061489" evidence="2">
    <location>
        <begin position="22"/>
        <end position="222"/>
    </location>
</feature>
<evidence type="ECO:0000256" key="1">
    <source>
        <dbReference type="SAM" id="MobiDB-lite"/>
    </source>
</evidence>
<dbReference type="EMBL" id="JBHLTP010000021">
    <property type="protein sequence ID" value="MFC0525751.1"/>
    <property type="molecule type" value="Genomic_DNA"/>
</dbReference>
<evidence type="ECO:0000313" key="5">
    <source>
        <dbReference type="Proteomes" id="UP001589836"/>
    </source>
</evidence>
<dbReference type="RefSeq" id="WP_377351413.1">
    <property type="nucleotide sequence ID" value="NZ_JBHLTP010000021.1"/>
</dbReference>
<dbReference type="Proteomes" id="UP001589836">
    <property type="component" value="Unassembled WGS sequence"/>
</dbReference>
<feature type="region of interest" description="Disordered" evidence="1">
    <location>
        <begin position="178"/>
        <end position="222"/>
    </location>
</feature>
<name>A0ABV6LTK2_9BACI</name>
<feature type="signal peptide" evidence="2">
    <location>
        <begin position="1"/>
        <end position="21"/>
    </location>
</feature>
<sequence>MGKMKNLILIISLLTFLTACSGNSSSSGEQAGYETTKKMVVDILKTDDGKKAITDVLKDENMKQQVIMESDVVKQSIEETITSDKGKEFWSKMFEDPEFSKTFTESMTEEQKKLTKDLMKDSEYQKSMLEILQNPEITEQMLTVMTSQKFREHLEKTIEESMNTPMFKAKMSDIVLKAAEEMQSTSQESGGQEGGGQQSQSGEGSSGGEESEKSGSGSGGGS</sequence>
<dbReference type="Pfam" id="PF17898">
    <property type="entry name" value="GerD"/>
    <property type="match status" value="1"/>
</dbReference>